<gene>
    <name evidence="5" type="ORF">J5V48_06720</name>
</gene>
<evidence type="ECO:0000256" key="3">
    <source>
        <dbReference type="ARBA" id="ARBA00023002"/>
    </source>
</evidence>
<evidence type="ECO:0000259" key="4">
    <source>
        <dbReference type="Pfam" id="PF01872"/>
    </source>
</evidence>
<dbReference type="RefSeq" id="WP_219937806.1">
    <property type="nucleotide sequence ID" value="NZ_JAGFNY010000022.1"/>
</dbReference>
<comment type="caution">
    <text evidence="5">The sequence shown here is derived from an EMBL/GenBank/DDBJ whole genome shotgun (WGS) entry which is preliminary data.</text>
</comment>
<dbReference type="PANTHER" id="PTHR38011">
    <property type="entry name" value="DIHYDROFOLATE REDUCTASE FAMILY PROTEIN (AFU_ORTHOLOGUE AFUA_8G06820)"/>
    <property type="match status" value="1"/>
</dbReference>
<dbReference type="Proteomes" id="UP000731465">
    <property type="component" value="Unassembled WGS sequence"/>
</dbReference>
<evidence type="ECO:0000256" key="2">
    <source>
        <dbReference type="ARBA" id="ARBA00022857"/>
    </source>
</evidence>
<dbReference type="Gene3D" id="3.40.430.10">
    <property type="entry name" value="Dihydrofolate Reductase, subunit A"/>
    <property type="match status" value="1"/>
</dbReference>
<dbReference type="InterPro" id="IPR024072">
    <property type="entry name" value="DHFR-like_dom_sf"/>
</dbReference>
<evidence type="ECO:0000256" key="1">
    <source>
        <dbReference type="ARBA" id="ARBA00005104"/>
    </source>
</evidence>
<organism evidence="5 6">
    <name type="scientific">Succinivibrio faecicola</name>
    <dbReference type="NCBI Taxonomy" id="2820300"/>
    <lineage>
        <taxon>Bacteria</taxon>
        <taxon>Pseudomonadati</taxon>
        <taxon>Pseudomonadota</taxon>
        <taxon>Gammaproteobacteria</taxon>
        <taxon>Aeromonadales</taxon>
        <taxon>Succinivibrionaceae</taxon>
        <taxon>Succinivibrio</taxon>
    </lineage>
</organism>
<feature type="domain" description="Bacterial bifunctional deaminase-reductase C-terminal" evidence="4">
    <location>
        <begin position="5"/>
        <end position="228"/>
    </location>
</feature>
<protein>
    <submittedName>
        <fullName evidence="5">Dihydrofolate reductase family protein</fullName>
    </submittedName>
</protein>
<keyword evidence="2" id="KW-0521">NADP</keyword>
<accession>A0ABS7DH06</accession>
<dbReference type="SUPFAM" id="SSF53597">
    <property type="entry name" value="Dihydrofolate reductase-like"/>
    <property type="match status" value="1"/>
</dbReference>
<dbReference type="InterPro" id="IPR002734">
    <property type="entry name" value="RibDG_C"/>
</dbReference>
<comment type="pathway">
    <text evidence="1">Cofactor biosynthesis; riboflavin biosynthesis.</text>
</comment>
<proteinExistence type="predicted"/>
<name>A0ABS7DH06_9GAMM</name>
<sequence>MTMQKITCLMECSVDGRIDESRWSVLFDKNGEGQIDVYNETLASINPEVCLIGRSAVLRHHCNKTFCNDTFTKINRAKPFLGIRKHGRIAAVFDPKGTIAYESSNIFGNDLLVVLGHDSASEEYLEFLRKKEISYTFAGADGYQLKEALSSLYSDFGLKNVLLCGGGVLNGSFLKQSLIDELYIVLYPGLDGLSGVSSIFEYKGNSDELPCRGQSLELISCEALRAGVVRLRYRFHYYTLEN</sequence>
<dbReference type="PANTHER" id="PTHR38011:SF7">
    <property type="entry name" value="2,5-DIAMINO-6-RIBOSYLAMINO-4(3H)-PYRIMIDINONE 5'-PHOSPHATE REDUCTASE"/>
    <property type="match status" value="1"/>
</dbReference>
<dbReference type="Pfam" id="PF01872">
    <property type="entry name" value="RibD_C"/>
    <property type="match status" value="1"/>
</dbReference>
<dbReference type="InterPro" id="IPR050765">
    <property type="entry name" value="Riboflavin_Biosynth_HTPR"/>
</dbReference>
<reference evidence="5 6" key="1">
    <citation type="submission" date="2021-03" db="EMBL/GenBank/DDBJ databases">
        <title>Succinivibrio sp. nov. isolated from feces of cow.</title>
        <authorList>
            <person name="Choi J.-Y."/>
        </authorList>
    </citation>
    <scope>NUCLEOTIDE SEQUENCE [LARGE SCALE GENOMIC DNA]</scope>
    <source>
        <strain evidence="5 6">AGMB01872</strain>
    </source>
</reference>
<evidence type="ECO:0000313" key="5">
    <source>
        <dbReference type="EMBL" id="MBW7570581.1"/>
    </source>
</evidence>
<keyword evidence="3" id="KW-0560">Oxidoreductase</keyword>
<evidence type="ECO:0000313" key="6">
    <source>
        <dbReference type="Proteomes" id="UP000731465"/>
    </source>
</evidence>
<dbReference type="EMBL" id="JAGFNY010000022">
    <property type="protein sequence ID" value="MBW7570581.1"/>
    <property type="molecule type" value="Genomic_DNA"/>
</dbReference>
<keyword evidence="6" id="KW-1185">Reference proteome</keyword>